<evidence type="ECO:0000313" key="8">
    <source>
        <dbReference type="EMBL" id="RAW34588.1"/>
    </source>
</evidence>
<feature type="signal peptide" evidence="1">
    <location>
        <begin position="1"/>
        <end position="22"/>
    </location>
</feature>
<evidence type="ECO:0000313" key="9">
    <source>
        <dbReference type="Proteomes" id="UP000251314"/>
    </source>
</evidence>
<dbReference type="Proteomes" id="UP000760860">
    <property type="component" value="Unassembled WGS sequence"/>
</dbReference>
<dbReference type="Proteomes" id="UP000774804">
    <property type="component" value="Unassembled WGS sequence"/>
</dbReference>
<dbReference type="EMBL" id="RCMK01001678">
    <property type="protein sequence ID" value="KAG2890015.1"/>
    <property type="molecule type" value="Genomic_DNA"/>
</dbReference>
<evidence type="ECO:0000313" key="2">
    <source>
        <dbReference type="EMBL" id="KAG2829376.1"/>
    </source>
</evidence>
<reference evidence="8 9" key="1">
    <citation type="submission" date="2018-01" db="EMBL/GenBank/DDBJ databases">
        <title>Draft genome of the strawberry crown rot pathogen Phytophthora cactorum.</title>
        <authorList>
            <person name="Armitage A.D."/>
            <person name="Lysoe E."/>
            <person name="Nellist C.F."/>
            <person name="Harrison R.J."/>
            <person name="Brurberg M.B."/>
        </authorList>
    </citation>
    <scope>NUCLEOTIDE SEQUENCE [LARGE SCALE GENOMIC DNA]</scope>
    <source>
        <strain evidence="8 9">10300</strain>
    </source>
</reference>
<evidence type="ECO:0000313" key="4">
    <source>
        <dbReference type="EMBL" id="KAG2899191.1"/>
    </source>
</evidence>
<dbReference type="EMBL" id="JAENGZ010002103">
    <property type="protein sequence ID" value="KAG6944859.1"/>
    <property type="molecule type" value="Genomic_DNA"/>
</dbReference>
<reference evidence="2" key="2">
    <citation type="submission" date="2018-10" db="EMBL/GenBank/DDBJ databases">
        <title>Effector identification in a new, highly contiguous assembly of the strawberry crown rot pathogen Phytophthora cactorum.</title>
        <authorList>
            <person name="Armitage A.D."/>
            <person name="Nellist C.F."/>
            <person name="Bates H."/>
            <person name="Vickerstaff R.J."/>
            <person name="Harrison R.J."/>
        </authorList>
    </citation>
    <scope>NUCLEOTIDE SEQUENCE</scope>
    <source>
        <strain evidence="2">15-7</strain>
        <strain evidence="4">4032</strain>
        <strain evidence="3">4040</strain>
        <strain evidence="5">P415</strain>
        <strain evidence="6">P421</strain>
    </source>
</reference>
<reference evidence="7" key="3">
    <citation type="submission" date="2021-01" db="EMBL/GenBank/DDBJ databases">
        <title>Phytophthora aleatoria, a newly-described species from Pinus radiata is distinct from Phytophthora cactorum isolates based on comparative genomics.</title>
        <authorList>
            <person name="Mcdougal R."/>
            <person name="Panda P."/>
            <person name="Williams N."/>
            <person name="Studholme D.J."/>
        </authorList>
    </citation>
    <scope>NUCLEOTIDE SEQUENCE</scope>
    <source>
        <strain evidence="7">NZFS 3830</strain>
    </source>
</reference>
<dbReference type="VEuPathDB" id="FungiDB:PC110_g9087"/>
<dbReference type="Proteomes" id="UP000688947">
    <property type="component" value="Unassembled WGS sequence"/>
</dbReference>
<dbReference type="EMBL" id="RCMI01000738">
    <property type="protein sequence ID" value="KAG2899191.1"/>
    <property type="molecule type" value="Genomic_DNA"/>
</dbReference>
<protein>
    <recommendedName>
        <fullName evidence="10">RxLR effector protein</fullName>
    </recommendedName>
</protein>
<keyword evidence="1" id="KW-0732">Signal</keyword>
<keyword evidence="9" id="KW-1185">Reference proteome</keyword>
<dbReference type="Proteomes" id="UP000736787">
    <property type="component" value="Unassembled WGS sequence"/>
</dbReference>
<accession>A0A329SFZ6</accession>
<dbReference type="EMBL" id="MJFZ01000196">
    <property type="protein sequence ID" value="RAW34588.1"/>
    <property type="molecule type" value="Genomic_DNA"/>
</dbReference>
<evidence type="ECO:0000313" key="7">
    <source>
        <dbReference type="EMBL" id="KAG6944859.1"/>
    </source>
</evidence>
<evidence type="ECO:0000313" key="5">
    <source>
        <dbReference type="EMBL" id="KAG2962231.1"/>
    </source>
</evidence>
<dbReference type="EMBL" id="RCMV01001780">
    <property type="protein sequence ID" value="KAG3206892.1"/>
    <property type="molecule type" value="Genomic_DNA"/>
</dbReference>
<dbReference type="Proteomes" id="UP000735874">
    <property type="component" value="Unassembled WGS sequence"/>
</dbReference>
<dbReference type="EMBL" id="RCML01001487">
    <property type="protein sequence ID" value="KAG2962231.1"/>
    <property type="molecule type" value="Genomic_DNA"/>
</dbReference>
<evidence type="ECO:0008006" key="10">
    <source>
        <dbReference type="Google" id="ProtNLM"/>
    </source>
</evidence>
<gene>
    <name evidence="7" type="ORF">JG687_00017609</name>
    <name evidence="8" type="ORF">PC110_g9087</name>
    <name evidence="2" type="ORF">PC113_g21296</name>
    <name evidence="4" type="ORF">PC115_g16606</name>
    <name evidence="3" type="ORF">PC117_g24567</name>
    <name evidence="5" type="ORF">PC118_g21540</name>
    <name evidence="6" type="ORF">PC129_g21624</name>
</gene>
<name>A0A329SFZ6_9STRA</name>
<dbReference type="EMBL" id="RCMG01001358">
    <property type="protein sequence ID" value="KAG2829376.1"/>
    <property type="molecule type" value="Genomic_DNA"/>
</dbReference>
<evidence type="ECO:0000256" key="1">
    <source>
        <dbReference type="SAM" id="SignalP"/>
    </source>
</evidence>
<proteinExistence type="predicted"/>
<feature type="chain" id="PRO_5040067920" description="RxLR effector protein" evidence="1">
    <location>
        <begin position="23"/>
        <end position="90"/>
    </location>
</feature>
<comment type="caution">
    <text evidence="8">The sequence shown here is derived from an EMBL/GenBank/DDBJ whole genome shotgun (WGS) entry which is preliminary data.</text>
</comment>
<organism evidence="8 9">
    <name type="scientific">Phytophthora cactorum</name>
    <dbReference type="NCBI Taxonomy" id="29920"/>
    <lineage>
        <taxon>Eukaryota</taxon>
        <taxon>Sar</taxon>
        <taxon>Stramenopiles</taxon>
        <taxon>Oomycota</taxon>
        <taxon>Peronosporomycetes</taxon>
        <taxon>Peronosporales</taxon>
        <taxon>Peronosporaceae</taxon>
        <taxon>Phytophthora</taxon>
    </lineage>
</organism>
<evidence type="ECO:0000313" key="6">
    <source>
        <dbReference type="EMBL" id="KAG3206892.1"/>
    </source>
</evidence>
<dbReference type="AlphaFoldDB" id="A0A329SFZ6"/>
<sequence length="90" mass="10212">MDFAIFFKSIALIAFLTLNVKAATPDDVRRLRVEPLGDHAEHPSTRELQSKNGIVKFIKWAVSEGNKQPLIDKVIENGKKIKFYVTTNNK</sequence>
<dbReference type="OrthoDB" id="91809at2759"/>
<evidence type="ECO:0000313" key="3">
    <source>
        <dbReference type="EMBL" id="KAG2890015.1"/>
    </source>
</evidence>
<dbReference type="Proteomes" id="UP000251314">
    <property type="component" value="Unassembled WGS sequence"/>
</dbReference>
<dbReference type="Proteomes" id="UP000697107">
    <property type="component" value="Unassembled WGS sequence"/>
</dbReference>